<feature type="active site" evidence="5 6">
    <location>
        <position position="182"/>
    </location>
</feature>
<evidence type="ECO:0000256" key="3">
    <source>
        <dbReference type="ARBA" id="ARBA00022801"/>
    </source>
</evidence>
<dbReference type="InterPro" id="IPR001300">
    <property type="entry name" value="Peptidase_C2_calpain_cat"/>
</dbReference>
<dbReference type="Pfam" id="PF00648">
    <property type="entry name" value="Peptidase_C2"/>
    <property type="match status" value="1"/>
</dbReference>
<dbReference type="PRINTS" id="PR00704">
    <property type="entry name" value="CALPAIN"/>
</dbReference>
<accession>A0AAE0KEV2</accession>
<reference evidence="8" key="2">
    <citation type="submission" date="2023-06" db="EMBL/GenBank/DDBJ databases">
        <authorList>
            <consortium name="Lawrence Berkeley National Laboratory"/>
            <person name="Haridas S."/>
            <person name="Hensen N."/>
            <person name="Bonometti L."/>
            <person name="Westerberg I."/>
            <person name="Brannstrom I.O."/>
            <person name="Guillou S."/>
            <person name="Cros-Aarteil S."/>
            <person name="Calhoun S."/>
            <person name="Kuo A."/>
            <person name="Mondo S."/>
            <person name="Pangilinan J."/>
            <person name="Riley R."/>
            <person name="LaButti K."/>
            <person name="Andreopoulos B."/>
            <person name="Lipzen A."/>
            <person name="Chen C."/>
            <person name="Yanf M."/>
            <person name="Daum C."/>
            <person name="Ng V."/>
            <person name="Clum A."/>
            <person name="Steindorff A."/>
            <person name="Ohm R."/>
            <person name="Martin F."/>
            <person name="Silar P."/>
            <person name="Natvig D."/>
            <person name="Lalanne C."/>
            <person name="Gautier V."/>
            <person name="Ament-velasquez S.L."/>
            <person name="Kruys A."/>
            <person name="Hutchinson M.I."/>
            <person name="Powell A.J."/>
            <person name="Barry K."/>
            <person name="Miller A.N."/>
            <person name="Grigoriev I.V."/>
            <person name="Debuchy R."/>
            <person name="Gladieux P."/>
            <person name="Thoren M.H."/>
            <person name="Johannesson H."/>
        </authorList>
    </citation>
    <scope>NUCLEOTIDE SEQUENCE</scope>
    <source>
        <strain evidence="8">CBS 232.78</strain>
    </source>
</reference>
<name>A0AAE0KEV2_9PEZI</name>
<dbReference type="Gene3D" id="2.60.120.380">
    <property type="match status" value="1"/>
</dbReference>
<dbReference type="InterPro" id="IPR022683">
    <property type="entry name" value="Calpain_III"/>
</dbReference>
<sequence>MEAKALEYERRLALARGGEALGHAIAAADLYMQAARKATTAPERARLSRKCSDLIALGERLKANAKAASATSRPSVPEPTRTLPAAEKSILLRSSRLHGSIFPPWDSAPDPSTLLDRRPDSDTYVDPFPFSLSEEQRASFAGWRRPAQIFPPVQGQESYTASEQFMSATGDIDLVQDLATDCSVVASLCAAARHLGPTKDSLLASLVYPFNHEAMRPEVSKNGKYVFRLHFNGCWRQVVIDDRLPVSSDDRTLYVVDRRNPRLIWPALAEKAYLKIRGGYDFPGSNSATDLYAFTGWIPEQIFLQSDDIELDEMWDRIKAAYDDANAILTLGTGKLSPEEEEAIGLVREHDYAILDVKREASNRLFLVKNPWCDSLVWTGVGSSATLSVHSAGSPPHGTTTNMFWMPFEDVFQHFDSLYMNWNPAVFGYRQDYHFTWEMPGKTEELVFTHNPQYSLLSHSDSPVWVLLSRHWQDGELNIMRLQKMERDADHDDSLASVSKQLGFMSLALFATTPPGSRIPLADGHRCLYQGPFVDSPNTLMRLTPTPGTAQTVVVAQSELPLPIYSFTISFFSKSPLVVSPAAEALPHQIAVPGAWTWRTAGGSAAHASYLSNPQFALELIRATPLTLVLSTDVRDLPVHVALLYSGGGQRVTTVAGRDLLGSSVEYSRGRTFASIASVDAGTYTVVASTFEPGQTGKFSLRICAAVPISLKPVLADAAGRLRTPTPSPAVFGDGEQRLRARINVIRLTRASVLARASIAPSSSAIRVALELGTGPHRIVLAVSNDGEFADASLGLRTAEADLDPGADRFRNAGRGLWLVVEQIGGSSANASTSSSTSSLQRSSRQQGVHVEVLSDGVVHLGAWENVEADDY</sequence>
<keyword evidence="4 6" id="KW-0788">Thiol protease</keyword>
<evidence type="ECO:0000256" key="4">
    <source>
        <dbReference type="ARBA" id="ARBA00022807"/>
    </source>
</evidence>
<feature type="active site" evidence="5 6">
    <location>
        <position position="370"/>
    </location>
</feature>
<dbReference type="PANTHER" id="PTHR46143:SF1">
    <property type="entry name" value="CALPAIN-7"/>
    <property type="match status" value="1"/>
</dbReference>
<dbReference type="PROSITE" id="PS50203">
    <property type="entry name" value="CALPAIN_CAT"/>
    <property type="match status" value="1"/>
</dbReference>
<comment type="caution">
    <text evidence="8">The sequence shown here is derived from an EMBL/GenBank/DDBJ whole genome shotgun (WGS) entry which is preliminary data.</text>
</comment>
<dbReference type="SUPFAM" id="SSF49758">
    <property type="entry name" value="Calpain large subunit, middle domain (domain III)"/>
    <property type="match status" value="2"/>
</dbReference>
<dbReference type="SMART" id="SM00720">
    <property type="entry name" value="calpain_III"/>
    <property type="match status" value="1"/>
</dbReference>
<dbReference type="EMBL" id="JAULSW010000007">
    <property type="protein sequence ID" value="KAK3375214.1"/>
    <property type="molecule type" value="Genomic_DNA"/>
</dbReference>
<evidence type="ECO:0000313" key="8">
    <source>
        <dbReference type="EMBL" id="KAK3375214.1"/>
    </source>
</evidence>
<evidence type="ECO:0000313" key="9">
    <source>
        <dbReference type="Proteomes" id="UP001285441"/>
    </source>
</evidence>
<dbReference type="SMART" id="SM00230">
    <property type="entry name" value="CysPc"/>
    <property type="match status" value="1"/>
</dbReference>
<evidence type="ECO:0000256" key="6">
    <source>
        <dbReference type="PROSITE-ProRule" id="PRU00239"/>
    </source>
</evidence>
<dbReference type="AlphaFoldDB" id="A0AAE0KEV2"/>
<keyword evidence="2 6" id="KW-0645">Protease</keyword>
<dbReference type="GO" id="GO:0004198">
    <property type="term" value="F:calcium-dependent cysteine-type endopeptidase activity"/>
    <property type="evidence" value="ECO:0007669"/>
    <property type="project" value="InterPro"/>
</dbReference>
<organism evidence="8 9">
    <name type="scientific">Podospora didyma</name>
    <dbReference type="NCBI Taxonomy" id="330526"/>
    <lineage>
        <taxon>Eukaryota</taxon>
        <taxon>Fungi</taxon>
        <taxon>Dikarya</taxon>
        <taxon>Ascomycota</taxon>
        <taxon>Pezizomycotina</taxon>
        <taxon>Sordariomycetes</taxon>
        <taxon>Sordariomycetidae</taxon>
        <taxon>Sordariales</taxon>
        <taxon>Podosporaceae</taxon>
        <taxon>Podospora</taxon>
    </lineage>
</organism>
<reference evidence="8" key="1">
    <citation type="journal article" date="2023" name="Mol. Phylogenet. Evol.">
        <title>Genome-scale phylogeny and comparative genomics of the fungal order Sordariales.</title>
        <authorList>
            <person name="Hensen N."/>
            <person name="Bonometti L."/>
            <person name="Westerberg I."/>
            <person name="Brannstrom I.O."/>
            <person name="Guillou S."/>
            <person name="Cros-Aarteil S."/>
            <person name="Calhoun S."/>
            <person name="Haridas S."/>
            <person name="Kuo A."/>
            <person name="Mondo S."/>
            <person name="Pangilinan J."/>
            <person name="Riley R."/>
            <person name="LaButti K."/>
            <person name="Andreopoulos B."/>
            <person name="Lipzen A."/>
            <person name="Chen C."/>
            <person name="Yan M."/>
            <person name="Daum C."/>
            <person name="Ng V."/>
            <person name="Clum A."/>
            <person name="Steindorff A."/>
            <person name="Ohm R.A."/>
            <person name="Martin F."/>
            <person name="Silar P."/>
            <person name="Natvig D.O."/>
            <person name="Lalanne C."/>
            <person name="Gautier V."/>
            <person name="Ament-Velasquez S.L."/>
            <person name="Kruys A."/>
            <person name="Hutchinson M.I."/>
            <person name="Powell A.J."/>
            <person name="Barry K."/>
            <person name="Miller A.N."/>
            <person name="Grigoriev I.V."/>
            <person name="Debuchy R."/>
            <person name="Gladieux P."/>
            <person name="Hiltunen Thoren M."/>
            <person name="Johannesson H."/>
        </authorList>
    </citation>
    <scope>NUCLEOTIDE SEQUENCE</scope>
    <source>
        <strain evidence="8">CBS 232.78</strain>
    </source>
</reference>
<dbReference type="Pfam" id="PF25435">
    <property type="entry name" value="PalB_C"/>
    <property type="match status" value="1"/>
</dbReference>
<dbReference type="InterPro" id="IPR038765">
    <property type="entry name" value="Papain-like_cys_pep_sf"/>
</dbReference>
<protein>
    <recommendedName>
        <fullName evidence="7">Calpain catalytic domain-containing protein</fullName>
    </recommendedName>
</protein>
<evidence type="ECO:0000256" key="5">
    <source>
        <dbReference type="PIRSR" id="PIRSR622684-1"/>
    </source>
</evidence>
<dbReference type="PANTHER" id="PTHR46143">
    <property type="entry name" value="CALPAIN-7"/>
    <property type="match status" value="1"/>
</dbReference>
<evidence type="ECO:0000256" key="1">
    <source>
        <dbReference type="ARBA" id="ARBA00010193"/>
    </source>
</evidence>
<dbReference type="CDD" id="cd00044">
    <property type="entry name" value="CysPc"/>
    <property type="match status" value="1"/>
</dbReference>
<dbReference type="SUPFAM" id="SSF54001">
    <property type="entry name" value="Cysteine proteinases"/>
    <property type="match status" value="1"/>
</dbReference>
<evidence type="ECO:0000259" key="7">
    <source>
        <dbReference type="PROSITE" id="PS50203"/>
    </source>
</evidence>
<dbReference type="InterPro" id="IPR036213">
    <property type="entry name" value="Calpain_III_sf"/>
</dbReference>
<dbReference type="Gene3D" id="3.90.70.10">
    <property type="entry name" value="Cysteine proteinases"/>
    <property type="match status" value="1"/>
</dbReference>
<feature type="domain" description="Calpain catalytic" evidence="7">
    <location>
        <begin position="101"/>
        <end position="424"/>
    </location>
</feature>
<keyword evidence="3 6" id="KW-0378">Hydrolase</keyword>
<dbReference type="InterPro" id="IPR051297">
    <property type="entry name" value="PalB/RIM13"/>
</dbReference>
<dbReference type="Proteomes" id="UP001285441">
    <property type="component" value="Unassembled WGS sequence"/>
</dbReference>
<evidence type="ECO:0000256" key="2">
    <source>
        <dbReference type="ARBA" id="ARBA00022670"/>
    </source>
</evidence>
<dbReference type="InterPro" id="IPR022682">
    <property type="entry name" value="Calpain_domain_III"/>
</dbReference>
<dbReference type="Pfam" id="PF01067">
    <property type="entry name" value="Calpain_III"/>
    <property type="match status" value="1"/>
</dbReference>
<comment type="similarity">
    <text evidence="1">Belongs to the peptidase C2 family. PalB/RIM13 subfamily.</text>
</comment>
<keyword evidence="9" id="KW-1185">Reference proteome</keyword>
<gene>
    <name evidence="8" type="ORF">B0H63DRAFT_271061</name>
</gene>
<feature type="active site" evidence="5 6">
    <location>
        <position position="350"/>
    </location>
</feature>
<proteinExistence type="inferred from homology"/>
<dbReference type="GO" id="GO:0006508">
    <property type="term" value="P:proteolysis"/>
    <property type="evidence" value="ECO:0007669"/>
    <property type="project" value="UniProtKB-KW"/>
</dbReference>
<dbReference type="InterPro" id="IPR022684">
    <property type="entry name" value="Calpain_cysteine_protease"/>
</dbReference>